<evidence type="ECO:0000313" key="3">
    <source>
        <dbReference type="EMBL" id="SNQ51026.1"/>
    </source>
</evidence>
<dbReference type="GO" id="GO:0003677">
    <property type="term" value="F:DNA binding"/>
    <property type="evidence" value="ECO:0007669"/>
    <property type="project" value="InterPro"/>
</dbReference>
<proteinExistence type="predicted"/>
<name>A0A2I2KZD4_9ACTN</name>
<evidence type="ECO:0000256" key="1">
    <source>
        <dbReference type="SAM" id="MobiDB-lite"/>
    </source>
</evidence>
<keyword evidence="4" id="KW-1185">Reference proteome</keyword>
<dbReference type="InterPro" id="IPR006119">
    <property type="entry name" value="Resolv_N"/>
</dbReference>
<dbReference type="EMBL" id="FZMO01000525">
    <property type="protein sequence ID" value="SNQ51026.1"/>
    <property type="molecule type" value="Genomic_DNA"/>
</dbReference>
<dbReference type="OrthoDB" id="3216886at2"/>
<gene>
    <name evidence="3" type="ORF">FRACA_60012</name>
</gene>
<feature type="compositionally biased region" description="Low complexity" evidence="1">
    <location>
        <begin position="106"/>
        <end position="115"/>
    </location>
</feature>
<organism evidence="3 4">
    <name type="scientific">Frankia canadensis</name>
    <dbReference type="NCBI Taxonomy" id="1836972"/>
    <lineage>
        <taxon>Bacteria</taxon>
        <taxon>Bacillati</taxon>
        <taxon>Actinomycetota</taxon>
        <taxon>Actinomycetes</taxon>
        <taxon>Frankiales</taxon>
        <taxon>Frankiaceae</taxon>
        <taxon>Frankia</taxon>
    </lineage>
</organism>
<protein>
    <recommendedName>
        <fullName evidence="2">Resolvase/invertase-type recombinase catalytic domain-containing protein</fullName>
    </recommendedName>
</protein>
<dbReference type="Gene3D" id="3.40.50.1390">
    <property type="entry name" value="Resolvase, N-terminal catalytic domain"/>
    <property type="match status" value="1"/>
</dbReference>
<dbReference type="AlphaFoldDB" id="A0A2I2KZD4"/>
<dbReference type="GO" id="GO:0000150">
    <property type="term" value="F:DNA strand exchange activity"/>
    <property type="evidence" value="ECO:0007669"/>
    <property type="project" value="InterPro"/>
</dbReference>
<sequence length="127" mass="13528">MPRTVYGYISSEHADEAEIERLHDQLTQHASAEGLTLAEIFVDRRMPPGRIIRPGLTVLLDAVIRSEAAGVLVADLDHLSSLPAVRRAIEVQIEILGAELLTTTAHPGAAGATSPPTSPAIPLQRPA</sequence>
<dbReference type="InterPro" id="IPR036162">
    <property type="entry name" value="Resolvase-like_N_sf"/>
</dbReference>
<dbReference type="Pfam" id="PF00239">
    <property type="entry name" value="Resolvase"/>
    <property type="match status" value="1"/>
</dbReference>
<accession>A0A2I2KZD4</accession>
<evidence type="ECO:0000313" key="4">
    <source>
        <dbReference type="Proteomes" id="UP000234331"/>
    </source>
</evidence>
<dbReference type="Proteomes" id="UP000234331">
    <property type="component" value="Unassembled WGS sequence"/>
</dbReference>
<reference evidence="3 4" key="1">
    <citation type="submission" date="2017-06" db="EMBL/GenBank/DDBJ databases">
        <authorList>
            <person name="Kim H.J."/>
            <person name="Triplett B.A."/>
        </authorList>
    </citation>
    <scope>NUCLEOTIDE SEQUENCE [LARGE SCALE GENOMIC DNA]</scope>
    <source>
        <strain evidence="3">FRACA_ARgP5</strain>
    </source>
</reference>
<feature type="domain" description="Resolvase/invertase-type recombinase catalytic" evidence="2">
    <location>
        <begin position="9"/>
        <end position="80"/>
    </location>
</feature>
<feature type="region of interest" description="Disordered" evidence="1">
    <location>
        <begin position="106"/>
        <end position="127"/>
    </location>
</feature>
<evidence type="ECO:0000259" key="2">
    <source>
        <dbReference type="Pfam" id="PF00239"/>
    </source>
</evidence>
<dbReference type="RefSeq" id="WP_115538026.1">
    <property type="nucleotide sequence ID" value="NZ_FZMO01000525.1"/>
</dbReference>